<feature type="domain" description="Aldehyde ferredoxin oxidoreductase C-terminal" evidence="7">
    <location>
        <begin position="191"/>
        <end position="309"/>
    </location>
</feature>
<dbReference type="AlphaFoldDB" id="A0A9D1TMA6"/>
<evidence type="ECO:0000313" key="10">
    <source>
        <dbReference type="Proteomes" id="UP000823936"/>
    </source>
</evidence>
<evidence type="ECO:0008006" key="11">
    <source>
        <dbReference type="Google" id="ProtNLM"/>
    </source>
</evidence>
<dbReference type="GO" id="GO:0051539">
    <property type="term" value="F:4 iron, 4 sulfur cluster binding"/>
    <property type="evidence" value="ECO:0007669"/>
    <property type="project" value="UniProtKB-KW"/>
</dbReference>
<dbReference type="InterPro" id="IPR036021">
    <property type="entry name" value="Tungsten_al_ferr_oxy-like_C"/>
</dbReference>
<dbReference type="Pfam" id="PF02730">
    <property type="entry name" value="AFOR_N"/>
    <property type="match status" value="1"/>
</dbReference>
<comment type="caution">
    <text evidence="9">The sequence shown here is derived from an EMBL/GenBank/DDBJ whole genome shotgun (WGS) entry which is preliminary data.</text>
</comment>
<sequence>MSILVVDLEKESIKVDSDINTSPFRLLNVLGKKYDEYIAFSSAEDSEKDSVSLIGFSSIPLGKKISTYISSNISAILKYYGYSALIITGRAKRLLYLSVSGSGVSLLPSASGLSQNEFISSYLKSGEVAILTGISAERKSLFSAAYLNEREILSSLYLGYLMALMGLKAVVFNPGIKKNGNLSPFFLARLEKTRLYKSLKRDGSAMAICDASRISYMPVDNFSRRFDARAICLDGQYLKERFGLYASTCTSCPVSCLRYIKDYSYAPTLRTCMALGSKNDIFSITKVVKIAKILSDYGLDTILSSAYLADNKIRDEEEIKSACILLSSGRNMYYTPLFQMGGRIIETDLRGSYEDALFYILGEVAEPKYTRYLRLRIKREDIAAILALYERVYTRALADRNLPIMCSYISYISTLPRICFKSRALLRWTMRHVKMHMLATKNLLSEGLDILNMEEDERNRIPDHFIYSIDPDIDGNRSISESRLISCYYDEKRRLERYLLKRGKRSK</sequence>
<dbReference type="Proteomes" id="UP000823936">
    <property type="component" value="Unassembled WGS sequence"/>
</dbReference>
<evidence type="ECO:0000259" key="8">
    <source>
        <dbReference type="Pfam" id="PF02730"/>
    </source>
</evidence>
<dbReference type="GO" id="GO:0009055">
    <property type="term" value="F:electron transfer activity"/>
    <property type="evidence" value="ECO:0007669"/>
    <property type="project" value="InterPro"/>
</dbReference>
<dbReference type="InterPro" id="IPR013983">
    <property type="entry name" value="Ald_Fedxn_OxRdtase_N"/>
</dbReference>
<keyword evidence="3" id="KW-0004">4Fe-4S</keyword>
<evidence type="ECO:0000256" key="3">
    <source>
        <dbReference type="ARBA" id="ARBA00022485"/>
    </source>
</evidence>
<dbReference type="SUPFAM" id="SSF56228">
    <property type="entry name" value="Aldehyde ferredoxin oxidoreductase, N-terminal domain"/>
    <property type="match status" value="1"/>
</dbReference>
<dbReference type="InterPro" id="IPR051919">
    <property type="entry name" value="W-dependent_AOR"/>
</dbReference>
<evidence type="ECO:0000256" key="5">
    <source>
        <dbReference type="ARBA" id="ARBA00023004"/>
    </source>
</evidence>
<dbReference type="Gene3D" id="1.10.569.10">
    <property type="entry name" value="Aldehyde Ferredoxin Oxidoreductase Protein, subunit A, domain 2"/>
    <property type="match status" value="1"/>
</dbReference>
<dbReference type="InterPro" id="IPR013984">
    <property type="entry name" value="Ald_Fedxn_OxRdtase_dom2"/>
</dbReference>
<dbReference type="SUPFAM" id="SSF48310">
    <property type="entry name" value="Aldehyde ferredoxin oxidoreductase, C-terminal domains"/>
    <property type="match status" value="1"/>
</dbReference>
<protein>
    <recommendedName>
        <fullName evidence="11">Aldehyde ferredoxin oxidoreductase N-terminal domain-containing protein</fullName>
    </recommendedName>
</protein>
<proteinExistence type="inferred from homology"/>
<dbReference type="Pfam" id="PF01314">
    <property type="entry name" value="AFOR_C"/>
    <property type="match status" value="1"/>
</dbReference>
<gene>
    <name evidence="9" type="ORF">IAB12_01760</name>
</gene>
<comment type="cofactor">
    <cofactor evidence="1">
        <name>[4Fe-4S] cluster</name>
        <dbReference type="ChEBI" id="CHEBI:49883"/>
    </cofactor>
</comment>
<keyword evidence="4" id="KW-0479">Metal-binding</keyword>
<evidence type="ECO:0000313" key="9">
    <source>
        <dbReference type="EMBL" id="HIV98489.1"/>
    </source>
</evidence>
<dbReference type="EMBL" id="DXHU01000006">
    <property type="protein sequence ID" value="HIV98489.1"/>
    <property type="molecule type" value="Genomic_DNA"/>
</dbReference>
<organism evidence="9 10">
    <name type="scientific">Candidatus Ornithospirochaeta avicola</name>
    <dbReference type="NCBI Taxonomy" id="2840896"/>
    <lineage>
        <taxon>Bacteria</taxon>
        <taxon>Pseudomonadati</taxon>
        <taxon>Spirochaetota</taxon>
        <taxon>Spirochaetia</taxon>
        <taxon>Spirochaetales</taxon>
        <taxon>Spirochaetaceae</taxon>
        <taxon>Spirochaetaceae incertae sedis</taxon>
        <taxon>Candidatus Ornithospirochaeta</taxon>
    </lineage>
</organism>
<feature type="domain" description="Aldehyde ferredoxin oxidoreductase N-terminal" evidence="8">
    <location>
        <begin position="66"/>
        <end position="173"/>
    </location>
</feature>
<dbReference type="PANTHER" id="PTHR30038">
    <property type="entry name" value="ALDEHYDE FERREDOXIN OXIDOREDUCTASE"/>
    <property type="match status" value="1"/>
</dbReference>
<dbReference type="GO" id="GO:0016625">
    <property type="term" value="F:oxidoreductase activity, acting on the aldehyde or oxo group of donors, iron-sulfur protein as acceptor"/>
    <property type="evidence" value="ECO:0007669"/>
    <property type="project" value="InterPro"/>
</dbReference>
<evidence type="ECO:0000256" key="2">
    <source>
        <dbReference type="ARBA" id="ARBA00011032"/>
    </source>
</evidence>
<dbReference type="GO" id="GO:0046872">
    <property type="term" value="F:metal ion binding"/>
    <property type="evidence" value="ECO:0007669"/>
    <property type="project" value="UniProtKB-KW"/>
</dbReference>
<evidence type="ECO:0000256" key="4">
    <source>
        <dbReference type="ARBA" id="ARBA00022723"/>
    </source>
</evidence>
<evidence type="ECO:0000256" key="1">
    <source>
        <dbReference type="ARBA" id="ARBA00001966"/>
    </source>
</evidence>
<keyword evidence="6" id="KW-0411">Iron-sulfur</keyword>
<dbReference type="PANTHER" id="PTHR30038:SF0">
    <property type="entry name" value="TUNGSTEN-CONTAINING ALDEHYDE FERREDOXIN OXIDOREDUCTASE"/>
    <property type="match status" value="1"/>
</dbReference>
<comment type="similarity">
    <text evidence="2">Belongs to the AOR/FOR family.</text>
</comment>
<accession>A0A9D1TMA6</accession>
<dbReference type="Gene3D" id="3.60.9.10">
    <property type="entry name" value="Aldehyde ferredoxin oxidoreductase, N-terminal domain"/>
    <property type="match status" value="1"/>
</dbReference>
<dbReference type="InterPro" id="IPR036503">
    <property type="entry name" value="Ald_Fedxn_OxRdtase_N_sf"/>
</dbReference>
<name>A0A9D1TMA6_9SPIO</name>
<reference evidence="9" key="1">
    <citation type="journal article" date="2021" name="PeerJ">
        <title>Extensive microbial diversity within the chicken gut microbiome revealed by metagenomics and culture.</title>
        <authorList>
            <person name="Gilroy R."/>
            <person name="Ravi A."/>
            <person name="Getino M."/>
            <person name="Pursley I."/>
            <person name="Horton D.L."/>
            <person name="Alikhan N.F."/>
            <person name="Baker D."/>
            <person name="Gharbi K."/>
            <person name="Hall N."/>
            <person name="Watson M."/>
            <person name="Adriaenssens E.M."/>
            <person name="Foster-Nyarko E."/>
            <person name="Jarju S."/>
            <person name="Secka A."/>
            <person name="Antonio M."/>
            <person name="Oren A."/>
            <person name="Chaudhuri R.R."/>
            <person name="La Ragione R."/>
            <person name="Hildebrand F."/>
            <person name="Pallen M.J."/>
        </authorList>
    </citation>
    <scope>NUCLEOTIDE SEQUENCE</scope>
    <source>
        <strain evidence="9">Gambia11-129</strain>
    </source>
</reference>
<evidence type="ECO:0000259" key="7">
    <source>
        <dbReference type="Pfam" id="PF01314"/>
    </source>
</evidence>
<reference evidence="9" key="2">
    <citation type="submission" date="2021-04" db="EMBL/GenBank/DDBJ databases">
        <authorList>
            <person name="Gilroy R."/>
        </authorList>
    </citation>
    <scope>NUCLEOTIDE SEQUENCE</scope>
    <source>
        <strain evidence="9">Gambia11-129</strain>
    </source>
</reference>
<keyword evidence="5" id="KW-0408">Iron</keyword>
<dbReference type="InterPro" id="IPR001203">
    <property type="entry name" value="OxRdtase_Ald_Fedxn_C"/>
</dbReference>
<evidence type="ECO:0000256" key="6">
    <source>
        <dbReference type="ARBA" id="ARBA00023014"/>
    </source>
</evidence>